<comment type="caution">
    <text evidence="2">The sequence shown here is derived from an EMBL/GenBank/DDBJ whole genome shotgun (WGS) entry which is preliminary data.</text>
</comment>
<keyword evidence="1" id="KW-0472">Membrane</keyword>
<reference evidence="2" key="2">
    <citation type="submission" date="2021-04" db="EMBL/GenBank/DDBJ databases">
        <authorList>
            <person name="Gilroy R."/>
        </authorList>
    </citation>
    <scope>NUCLEOTIDE SEQUENCE</scope>
    <source>
        <strain evidence="2">1193</strain>
    </source>
</reference>
<dbReference type="AlphaFoldDB" id="A0A9D1WN71"/>
<dbReference type="EMBL" id="DXFC01000201">
    <property type="protein sequence ID" value="HIX61932.1"/>
    <property type="molecule type" value="Genomic_DNA"/>
</dbReference>
<feature type="transmembrane region" description="Helical" evidence="1">
    <location>
        <begin position="12"/>
        <end position="35"/>
    </location>
</feature>
<dbReference type="Proteomes" id="UP000824248">
    <property type="component" value="Unassembled WGS sequence"/>
</dbReference>
<name>A0A9D1WN71_9GAMM</name>
<gene>
    <name evidence="2" type="ORF">H9854_06845</name>
</gene>
<dbReference type="InterPro" id="IPR012902">
    <property type="entry name" value="N_methyl_site"/>
</dbReference>
<sequence>MKQRASSSRGFTLMELMVALTIGSLIVLTASQLFFNGALSFKKVEELSERQAALTFVTDVLMDDIRRADLAADCGSGGVLAFQVDGVCHRYTLAEGTLSLSVEGDQQPVINGIVALERRLDAAQGCDRPGLYCLELTLEGEAQPMRFHAMNRTLAVTGH</sequence>
<evidence type="ECO:0000256" key="1">
    <source>
        <dbReference type="SAM" id="Phobius"/>
    </source>
</evidence>
<keyword evidence="1" id="KW-0812">Transmembrane</keyword>
<evidence type="ECO:0000313" key="2">
    <source>
        <dbReference type="EMBL" id="HIX61932.1"/>
    </source>
</evidence>
<proteinExistence type="predicted"/>
<reference evidence="2" key="1">
    <citation type="journal article" date="2021" name="PeerJ">
        <title>Extensive microbial diversity within the chicken gut microbiome revealed by metagenomics and culture.</title>
        <authorList>
            <person name="Gilroy R."/>
            <person name="Ravi A."/>
            <person name="Getino M."/>
            <person name="Pursley I."/>
            <person name="Horton D.L."/>
            <person name="Alikhan N.F."/>
            <person name="Baker D."/>
            <person name="Gharbi K."/>
            <person name="Hall N."/>
            <person name="Watson M."/>
            <person name="Adriaenssens E.M."/>
            <person name="Foster-Nyarko E."/>
            <person name="Jarju S."/>
            <person name="Secka A."/>
            <person name="Antonio M."/>
            <person name="Oren A."/>
            <person name="Chaudhuri R.R."/>
            <person name="La Ragione R."/>
            <person name="Hildebrand F."/>
            <person name="Pallen M.J."/>
        </authorList>
    </citation>
    <scope>NUCLEOTIDE SEQUENCE</scope>
    <source>
        <strain evidence="2">1193</strain>
    </source>
</reference>
<dbReference type="NCBIfam" id="TIGR02532">
    <property type="entry name" value="IV_pilin_GFxxxE"/>
    <property type="match status" value="1"/>
</dbReference>
<accession>A0A9D1WN71</accession>
<evidence type="ECO:0000313" key="3">
    <source>
        <dbReference type="Proteomes" id="UP000824248"/>
    </source>
</evidence>
<protein>
    <submittedName>
        <fullName evidence="2">Prepilin-type N-terminal cleavage/methylation domain-containing protein</fullName>
    </submittedName>
</protein>
<dbReference type="Pfam" id="PF07963">
    <property type="entry name" value="N_methyl"/>
    <property type="match status" value="1"/>
</dbReference>
<organism evidence="2 3">
    <name type="scientific">Candidatus Halomonas stercoripullorum</name>
    <dbReference type="NCBI Taxonomy" id="2838617"/>
    <lineage>
        <taxon>Bacteria</taxon>
        <taxon>Pseudomonadati</taxon>
        <taxon>Pseudomonadota</taxon>
        <taxon>Gammaproteobacteria</taxon>
        <taxon>Oceanospirillales</taxon>
        <taxon>Halomonadaceae</taxon>
        <taxon>Halomonas</taxon>
    </lineage>
</organism>
<keyword evidence="1" id="KW-1133">Transmembrane helix</keyword>